<dbReference type="InterPro" id="IPR014710">
    <property type="entry name" value="RmlC-like_jellyroll"/>
</dbReference>
<dbReference type="SUPFAM" id="SSF51206">
    <property type="entry name" value="cAMP-binding domain-like"/>
    <property type="match status" value="1"/>
</dbReference>
<dbReference type="EMBL" id="CP036272">
    <property type="protein sequence ID" value="QDT62671.1"/>
    <property type="molecule type" value="Genomic_DNA"/>
</dbReference>
<dbReference type="InterPro" id="IPR018490">
    <property type="entry name" value="cNMP-bd_dom_sf"/>
</dbReference>
<dbReference type="Gene3D" id="2.60.120.10">
    <property type="entry name" value="Jelly Rolls"/>
    <property type="match status" value="1"/>
</dbReference>
<keyword evidence="2" id="KW-1185">Reference proteome</keyword>
<gene>
    <name evidence="1" type="ORF">SV7mr_52210</name>
</gene>
<name>A0A517T2W8_9BACT</name>
<evidence type="ECO:0000313" key="2">
    <source>
        <dbReference type="Proteomes" id="UP000315003"/>
    </source>
</evidence>
<organism evidence="1 2">
    <name type="scientific">Stieleria bergensis</name>
    <dbReference type="NCBI Taxonomy" id="2528025"/>
    <lineage>
        <taxon>Bacteria</taxon>
        <taxon>Pseudomonadati</taxon>
        <taxon>Planctomycetota</taxon>
        <taxon>Planctomycetia</taxon>
        <taxon>Pirellulales</taxon>
        <taxon>Pirellulaceae</taxon>
        <taxon>Stieleria</taxon>
    </lineage>
</organism>
<dbReference type="AlphaFoldDB" id="A0A517T2W8"/>
<reference evidence="1 2" key="1">
    <citation type="submission" date="2019-02" db="EMBL/GenBank/DDBJ databases">
        <title>Deep-cultivation of Planctomycetes and their phenomic and genomic characterization uncovers novel biology.</title>
        <authorList>
            <person name="Wiegand S."/>
            <person name="Jogler M."/>
            <person name="Boedeker C."/>
            <person name="Pinto D."/>
            <person name="Vollmers J."/>
            <person name="Rivas-Marin E."/>
            <person name="Kohn T."/>
            <person name="Peeters S.H."/>
            <person name="Heuer A."/>
            <person name="Rast P."/>
            <person name="Oberbeckmann S."/>
            <person name="Bunk B."/>
            <person name="Jeske O."/>
            <person name="Meyerdierks A."/>
            <person name="Storesund J.E."/>
            <person name="Kallscheuer N."/>
            <person name="Luecker S."/>
            <person name="Lage O.M."/>
            <person name="Pohl T."/>
            <person name="Merkel B.J."/>
            <person name="Hornburger P."/>
            <person name="Mueller R.-W."/>
            <person name="Bruemmer F."/>
            <person name="Labrenz M."/>
            <person name="Spormann A.M."/>
            <person name="Op den Camp H."/>
            <person name="Overmann J."/>
            <person name="Amann R."/>
            <person name="Jetten M.S.M."/>
            <person name="Mascher T."/>
            <person name="Medema M.H."/>
            <person name="Devos D.P."/>
            <person name="Kaster A.-K."/>
            <person name="Ovreas L."/>
            <person name="Rohde M."/>
            <person name="Galperin M.Y."/>
            <person name="Jogler C."/>
        </authorList>
    </citation>
    <scope>NUCLEOTIDE SEQUENCE [LARGE SCALE GENOMIC DNA]</scope>
    <source>
        <strain evidence="1 2">SV_7m_r</strain>
    </source>
</reference>
<proteinExistence type="predicted"/>
<accession>A0A517T2W8</accession>
<dbReference type="Proteomes" id="UP000315003">
    <property type="component" value="Chromosome"/>
</dbReference>
<dbReference type="RefSeq" id="WP_145277578.1">
    <property type="nucleotide sequence ID" value="NZ_CP036272.1"/>
</dbReference>
<protein>
    <recommendedName>
        <fullName evidence="3">Cyclic nucleotide-binding domain-containing protein</fullName>
    </recommendedName>
</protein>
<sequence length="66" mass="7475">MKSHGHFKEISDEVLQAVAERIRIQRDQVGDLIYRVNRPVTEVGFLIAGRVKAVMAHPDGSESLFR</sequence>
<evidence type="ECO:0008006" key="3">
    <source>
        <dbReference type="Google" id="ProtNLM"/>
    </source>
</evidence>
<evidence type="ECO:0000313" key="1">
    <source>
        <dbReference type="EMBL" id="QDT62671.1"/>
    </source>
</evidence>